<dbReference type="InterPro" id="IPR019734">
    <property type="entry name" value="TPR_rpt"/>
</dbReference>
<dbReference type="EMBL" id="OZ037945">
    <property type="protein sequence ID" value="CAL1700686.1"/>
    <property type="molecule type" value="Genomic_DNA"/>
</dbReference>
<dbReference type="PANTHER" id="PTHR11139:SF1">
    <property type="entry name" value="TRANSFORMATION_TRANSCRIPTION DOMAIN-ASSOCIATED PROTEIN"/>
    <property type="match status" value="1"/>
</dbReference>
<dbReference type="Pfam" id="PF20206">
    <property type="entry name" value="Tra1_ring"/>
    <property type="match status" value="1"/>
</dbReference>
<protein>
    <recommendedName>
        <fullName evidence="8">Non-specific serine/threonine protein kinase</fullName>
    </recommendedName>
</protein>
<evidence type="ECO:0008006" key="8">
    <source>
        <dbReference type="Google" id="ProtNLM"/>
    </source>
</evidence>
<dbReference type="Gene3D" id="1.25.10.10">
    <property type="entry name" value="Leucine-rich Repeat Variant"/>
    <property type="match status" value="1"/>
</dbReference>
<dbReference type="InterPro" id="IPR011989">
    <property type="entry name" value="ARM-like"/>
</dbReference>
<dbReference type="InterPro" id="IPR046807">
    <property type="entry name" value="Tra1_central"/>
</dbReference>
<name>A0ABP1CYE9_9APHY</name>
<dbReference type="InterPro" id="IPR011009">
    <property type="entry name" value="Kinase-like_dom_sf"/>
</dbReference>
<proteinExistence type="inferred from homology"/>
<feature type="domain" description="FAT" evidence="5">
    <location>
        <begin position="2358"/>
        <end position="2916"/>
    </location>
</feature>
<evidence type="ECO:0000256" key="1">
    <source>
        <dbReference type="ARBA" id="ARBA00007234"/>
    </source>
</evidence>
<reference evidence="7" key="1">
    <citation type="submission" date="2024-04" db="EMBL/GenBank/DDBJ databases">
        <authorList>
            <person name="Shaw F."/>
            <person name="Minotto A."/>
        </authorList>
    </citation>
    <scope>NUCLEOTIDE SEQUENCE [LARGE SCALE GENOMIC DNA]</scope>
</reference>
<dbReference type="Pfam" id="PF20175">
    <property type="entry name" value="Tra1_central"/>
    <property type="match status" value="1"/>
</dbReference>
<dbReference type="SUPFAM" id="SSF48371">
    <property type="entry name" value="ARM repeat"/>
    <property type="match status" value="3"/>
</dbReference>
<dbReference type="InterPro" id="IPR014009">
    <property type="entry name" value="PIK_FAT"/>
</dbReference>
<dbReference type="PROSITE" id="PS51189">
    <property type="entry name" value="FAT"/>
    <property type="match status" value="1"/>
</dbReference>
<feature type="domain" description="PI3K/PI4K catalytic" evidence="4">
    <location>
        <begin position="3158"/>
        <end position="3498"/>
    </location>
</feature>
<dbReference type="Pfam" id="PF02259">
    <property type="entry name" value="FAT"/>
    <property type="match status" value="1"/>
</dbReference>
<evidence type="ECO:0000259" key="4">
    <source>
        <dbReference type="PROSITE" id="PS50290"/>
    </source>
</evidence>
<dbReference type="InterPro" id="IPR016024">
    <property type="entry name" value="ARM-type_fold"/>
</dbReference>
<comment type="similarity">
    <text evidence="1">Belongs to the PI3/PI4-kinase family. TRA1 subfamily.</text>
</comment>
<dbReference type="PROSITE" id="PS50290">
    <property type="entry name" value="PI3_4_KINASE_3"/>
    <property type="match status" value="1"/>
</dbReference>
<evidence type="ECO:0000313" key="6">
    <source>
        <dbReference type="EMBL" id="CAL1700686.1"/>
    </source>
</evidence>
<evidence type="ECO:0000313" key="7">
    <source>
        <dbReference type="Proteomes" id="UP001497453"/>
    </source>
</evidence>
<dbReference type="SUPFAM" id="SSF56112">
    <property type="entry name" value="Protein kinase-like (PK-like)"/>
    <property type="match status" value="1"/>
</dbReference>
<gene>
    <name evidence="6" type="ORF">GFSPODELE1_LOCUS3249</name>
</gene>
<dbReference type="InterPro" id="IPR011990">
    <property type="entry name" value="TPR-like_helical_dom_sf"/>
</dbReference>
<dbReference type="SUPFAM" id="SSF48452">
    <property type="entry name" value="TPR-like"/>
    <property type="match status" value="1"/>
</dbReference>
<organism evidence="6 7">
    <name type="scientific">Somion occarium</name>
    <dbReference type="NCBI Taxonomy" id="3059160"/>
    <lineage>
        <taxon>Eukaryota</taxon>
        <taxon>Fungi</taxon>
        <taxon>Dikarya</taxon>
        <taxon>Basidiomycota</taxon>
        <taxon>Agaricomycotina</taxon>
        <taxon>Agaricomycetes</taxon>
        <taxon>Polyporales</taxon>
        <taxon>Cerrenaceae</taxon>
        <taxon>Somion</taxon>
    </lineage>
</organism>
<keyword evidence="2" id="KW-0802">TPR repeat</keyword>
<dbReference type="InterPro" id="IPR003151">
    <property type="entry name" value="PIK-rel_kinase_FAT"/>
</dbReference>
<evidence type="ECO:0000256" key="3">
    <source>
        <dbReference type="SAM" id="MobiDB-lite"/>
    </source>
</evidence>
<dbReference type="InterPro" id="IPR046805">
    <property type="entry name" value="Tra1_ring"/>
</dbReference>
<dbReference type="CDD" id="cd05163">
    <property type="entry name" value="PIKK_TRRAP"/>
    <property type="match status" value="1"/>
</dbReference>
<feature type="compositionally biased region" description="Polar residues" evidence="3">
    <location>
        <begin position="2929"/>
        <end position="2939"/>
    </location>
</feature>
<dbReference type="InterPro" id="IPR050517">
    <property type="entry name" value="DDR_Repair_Kinase"/>
</dbReference>
<evidence type="ECO:0000256" key="2">
    <source>
        <dbReference type="PROSITE-ProRule" id="PRU00339"/>
    </source>
</evidence>
<feature type="compositionally biased region" description="Basic and acidic residues" evidence="3">
    <location>
        <begin position="2943"/>
        <end position="2953"/>
    </location>
</feature>
<feature type="region of interest" description="Disordered" evidence="3">
    <location>
        <begin position="2922"/>
        <end position="2974"/>
    </location>
</feature>
<dbReference type="PROSITE" id="PS50005">
    <property type="entry name" value="TPR"/>
    <property type="match status" value="1"/>
</dbReference>
<dbReference type="PANTHER" id="PTHR11139">
    <property type="entry name" value="ATAXIA TELANGIECTASIA MUTATED ATM -RELATED"/>
    <property type="match status" value="1"/>
</dbReference>
<dbReference type="InterPro" id="IPR000403">
    <property type="entry name" value="PI3/4_kinase_cat_dom"/>
</dbReference>
<accession>A0ABP1CYE9</accession>
<dbReference type="Pfam" id="PF00454">
    <property type="entry name" value="PI3_PI4_kinase"/>
    <property type="match status" value="1"/>
</dbReference>
<keyword evidence="7" id="KW-1185">Reference proteome</keyword>
<dbReference type="Proteomes" id="UP001497453">
    <property type="component" value="Chromosome 2"/>
</dbReference>
<dbReference type="SMART" id="SM00146">
    <property type="entry name" value="PI3Kc"/>
    <property type="match status" value="1"/>
</dbReference>
<feature type="repeat" description="TPR" evidence="2">
    <location>
        <begin position="2759"/>
        <end position="2792"/>
    </location>
</feature>
<evidence type="ECO:0000259" key="5">
    <source>
        <dbReference type="PROSITE" id="PS51189"/>
    </source>
</evidence>
<sequence length="3530" mass="400522">MENTPQIMSAAELEMRAARVADPGIDLKTKYAVACEIRDMIDTVRDSESSHVVPHMVPVLLEILRSGEPSFQRDSLEFSFRRVLLEILHRIPTAEIVRTQAIPMYNGMLYLIRHDNEEIAITCCKTIVDIARAYRGITEEHVSEFLTIVLELYHNIPGLVEECFSEQSAVMDPNVVLPGTRSFKVIAEMIHVVVAFAQANRAVVLPMVQQNLPSFLAVLNLEAPAQKKAREEFEARGGLWAGMAPTIRNPQAYTDFLSSVVKVMSSLAFFMRAFPDQFEIQGEALVGIAVRVLQDLPPMTISVRKELFTVFRFLFSSGPPAHKKAALPYLEKLFDDRIVLGPAMGSQENIRMTAYGVIADLVHYIRSDLSASQLMRACSIFLGHLHNPYLTNQLHILSAKVIYNLVEHIVAKETPQVASKLLTNLLESSVDRLESMVVVHAEVVARAERLKKGEDDAVDIAFIERSRPIANAIYTSEKPEDAIAEYRLVFRTLLHGFRHILTGLKKCDAPVPDGTIIARLFDGCVRCMALFDGETRDWNDAMEWLGGILSETNLHVFQEVWTQKVAFVFEAAQKRPSLTQIAQSLFTRELTSPSLVSIVLRYLIGKLPELGDYDDQTAAVTIRMYKMVFGAVGLYPGANEPILASHLGKLVMDCFPLAAKSSKPTNYFHLLRALFRAIGGGGGRFELIYKEVLPLLPEMLECLNRQLLASEGLTRDMIVELCLTVPLRLTHLLPYLTYLMQPLALALRGSPELVSQGLRTLELCIDNLIPDFLDPTLNTVLRELMEALHSHLKPLPASHHHSHTTIRILGKLGGRNRSLLYKEPAMKYHDYSETAKVRLSFGSSAGYLELGPVSTLASRTLTMGKSGAPYRLFAYDYLRQCLTLLLIEGVNSRDREQLMVRCLEGVFDAIHAPELQDQSFECAREFSYYILTFEVRRLSKDTSIRRYPSAIFSCFLDSLPHGLSRDNPAEAKRTEELMSSLLHDLSSMKGLSDAGPTDVLNVLHHVATRFCAMCLEESTTRKKTGCTGIRLLTEIPELGTRWITDRIVDVLRTLLHVLKAMPYDLPQEVDTVYDILVKVMRVSSHDLATADEAALTSKNKLIAISGILFAELSSSNPIVRRVAQKCIDLLVELSGKTTVELLVPHRERMLTAIYTKPLRALPFNIQIGMIEAVRYCLSTHPPLPELNDELLRLLHEALALADADDTALLGRGNLRQGSLEIVKLRVACIKLLTASMPLTDFFSKQPQTRQRVTSVYFKSLYSPTLEVKEVAHEGMRMVLTHQSRLPKELLQTGLRPILLNLSDSKKLSIPGLEGLARLLELLTNYFKVEIGNKLLDHFRIVADPQTLQASSKLPVTENENITKLVRLANIFHLLPPAAHVFLENLVNAIVQTESHMHFSGQSPFSEPLAKYLDRYPVEAIDFFIRHLHFPRHVRTFRSILQAKLAPNLLRELVSRTSIIVSGCLERRDPALLLPGLMLCSDLADLVPGWLTDNPYVVHTLVNLWRIESALQERNSILQSELNQRYSLILSIFVRASEQSPRIDLLFEMVSVFAREQPFDLVRPAQFLYRHVALNDSLMYRRNVLIRFQLWFVNPAITWTQKTHVLRFIVTPTLLIQASKSPKEGLLDQDIVNWIHRHIWIPMNDSTTFSEAGDTFTIELLYLTTAMVHKYPDLLEDAKKDIIKCAWHFITSEDPVVKQTAYLLAARFFEAFPGPQKFILRVWTGLLRPPQVEGKSLIRQALDILAPVLARSQSSEPGFPQWAKTTRRILAEEGSGWSQIILIYQLIIRQPALFYPVRALFVPHIVNYLPKLGLTTGANSDMRLLSIDLLQVIFDWEQQASSAHADEDAVSDDDVGHSATWLTPLAFRESMVSYLVRIAGQDPQPRSGLTTRALSLLKAVISPTNGWTDVNVQLHFFARTLHQNELNSDQALAQAVSAAKVLQVVAAEKDDSWYTENVDILTKLVKKGMVTDDGALLEALHPVFDRLVHLFPLPKEDEELQGPVAEFHSYIHNTVSDGLRNGSNLRGVLLMLKSAVQVTPERVESFSAPLMKLLAIKARDHLQSSPSTPGFEVLVRLLTQILDISQLAVAHLGEQRKFLLQSLVALVEKSKSVTMCRYLLDLARDWALNRREPIPTMKEKATLLGRMTTFELRGERGEVLFNNYLELVYDIYTDTTLRRSDLTVRLEQSFLLGCRSTDARLRERFIDLLDVSVPRSLFSRLSYILGSQSWEPLADHHWIYLALHLLLGSLDGEQSISSERKIGSAPLPVALGRASAMIRPMQRLLFLDSTAAHEAWISIFPAVWSSLSRREQVDINHHMITLLSKDYHINQADLRPNIIQTLLTGALACSPPLTLPPHLVKYLAKNFGAWHVAIELLQASLDHVREDELIVRETVFDSLAEVYAELGEEDMFYGLWRRRSLHTETSEALSYEQIGMWEQAENLYETAQSKARAGIIPFSEPEYCLWEDHWILAAEKLQQWDTLYELARSENNHELLLESAWRIKDWPENWESLEEQISQLPDVATPRRRVFEAFISLLKTSSATERDKNNTDFTRLLEDAMQLSLRKWITLPPQLTHAHVPLLQHFQQFVELQEAVQIFGSLTTTTAANLEKKSQDLKMVLQAWRERLPEQSDDISIWSDLVAWRQNVFNAINKAYIPLITPNQGGAAAGSTNTYGYRGYHETAWIINRFAHVARKHDLLDVCFNSLNKIYTLPNIEISEAFLKLREQARCHYQKPGDLQAGLEVINNTNLMYFSTNQKAEFYTLKGMFHAKFGRNEEANQAFGQAVQLDMTQAKAWASWGRFNDRMFKEHPTEMSHAASAVSCYLQAAGLYKNHKSRPLLVRVLWLLSVDDNQFTISRNFDTYKGDAAFWYWITLIPQLCLSISQREVKQARYILLNLAKLYPQALFFPLRTTREEMMLLKRQAAATPRAQSQSHSASGTPGEVKRDPDHPMQDAESASDVKPNVTEDANGTAHAVHTAVSNPMRQSWDYVEEVVQILKTAFPLLIMSMETIVEQIGARFKASPEEDYYRFVCMLLQDAVHQYVLRMAVIDDDGSLSPQTVASLTRLASNLAGQARRDYDEDFLKTKLSLHDYIRRLQQWRDKYEKQLDSRPRIQSLDMLSHFLTDFQYNKFDEIEVPGQYTEDKNTNQNFVRIQKFDPKFENCRSHGYCWRRITIHGNDNSKTSFAVQLPSGRHTRREERVMQLFRTFNGVLYRKKESRKRNLRFHIPAAVCCGPSLRLLENDSSYITLFDIYEQHCKSNGLTTEDAIFLVGEKARIALRDFRQNNQRNPSKGEYLTLKKELFDEVTAKIAPEDVVTRYMIRTMDSPSELWLMRKQFALQVATASFMTFILCLTSRVPARFHISRTTGLIAMSEMIPGMLNNAPIFGSNDAVPFRLTPNMQHFIGPIYLEGLMTAGLVSVARSLTDPEYELDQQLCLFARDEVMTWLHTRREPWATSDISFRNKVAACIDGVVKRAEIAACSVAREQAQTQGAIGPNSIPVLKLATDLISTATNPILLLKMTEMFTPWF</sequence>